<dbReference type="EMBL" id="BGPR01017152">
    <property type="protein sequence ID" value="GBN75263.1"/>
    <property type="molecule type" value="Genomic_DNA"/>
</dbReference>
<dbReference type="AlphaFoldDB" id="A0A4Y2RHS3"/>
<sequence>MRLEFGDAKSLGPSGHFLTESSSAQRAFVFVIGPVLSGQVERNCSPVIASSDSTRHVHHFADLLSLFRCVDVYLLTDKMPFSLFIC</sequence>
<accession>A0A4Y2RHS3</accession>
<gene>
    <name evidence="1" type="ORF">AVEN_273378_1</name>
</gene>
<evidence type="ECO:0000313" key="1">
    <source>
        <dbReference type="EMBL" id="GBN75263.1"/>
    </source>
</evidence>
<dbReference type="Proteomes" id="UP000499080">
    <property type="component" value="Unassembled WGS sequence"/>
</dbReference>
<proteinExistence type="predicted"/>
<name>A0A4Y2RHS3_ARAVE</name>
<comment type="caution">
    <text evidence="1">The sequence shown here is derived from an EMBL/GenBank/DDBJ whole genome shotgun (WGS) entry which is preliminary data.</text>
</comment>
<organism evidence="1 2">
    <name type="scientific">Araneus ventricosus</name>
    <name type="common">Orbweaver spider</name>
    <name type="synonym">Epeira ventricosa</name>
    <dbReference type="NCBI Taxonomy" id="182803"/>
    <lineage>
        <taxon>Eukaryota</taxon>
        <taxon>Metazoa</taxon>
        <taxon>Ecdysozoa</taxon>
        <taxon>Arthropoda</taxon>
        <taxon>Chelicerata</taxon>
        <taxon>Arachnida</taxon>
        <taxon>Araneae</taxon>
        <taxon>Araneomorphae</taxon>
        <taxon>Entelegynae</taxon>
        <taxon>Araneoidea</taxon>
        <taxon>Araneidae</taxon>
        <taxon>Araneus</taxon>
    </lineage>
</organism>
<keyword evidence="2" id="KW-1185">Reference proteome</keyword>
<protein>
    <submittedName>
        <fullName evidence="1">Uncharacterized protein</fullName>
    </submittedName>
</protein>
<evidence type="ECO:0000313" key="2">
    <source>
        <dbReference type="Proteomes" id="UP000499080"/>
    </source>
</evidence>
<reference evidence="1 2" key="1">
    <citation type="journal article" date="2019" name="Sci. Rep.">
        <title>Orb-weaving spider Araneus ventricosus genome elucidates the spidroin gene catalogue.</title>
        <authorList>
            <person name="Kono N."/>
            <person name="Nakamura H."/>
            <person name="Ohtoshi R."/>
            <person name="Moran D.A.P."/>
            <person name="Shinohara A."/>
            <person name="Yoshida Y."/>
            <person name="Fujiwara M."/>
            <person name="Mori M."/>
            <person name="Tomita M."/>
            <person name="Arakawa K."/>
        </authorList>
    </citation>
    <scope>NUCLEOTIDE SEQUENCE [LARGE SCALE GENOMIC DNA]</scope>
</reference>